<dbReference type="GO" id="GO:0050839">
    <property type="term" value="F:cell adhesion molecule binding"/>
    <property type="evidence" value="ECO:0007669"/>
    <property type="project" value="TreeGrafter"/>
</dbReference>
<feature type="region of interest" description="Disordered" evidence="1">
    <location>
        <begin position="69"/>
        <end position="97"/>
    </location>
</feature>
<dbReference type="PANTHER" id="PTHR46559:SF3">
    <property type="entry name" value="TYROSINE-PROTEIN PHOSPHATASE NON-RECEPTOR TYPE"/>
    <property type="match status" value="1"/>
</dbReference>
<dbReference type="OrthoDB" id="6274547at2759"/>
<dbReference type="PANTHER" id="PTHR46559">
    <property type="entry name" value="TYROSINE-PROTEIN PHOSPHATASE NON-RECEPTOR TYPE 11"/>
    <property type="match status" value="1"/>
</dbReference>
<protein>
    <recommendedName>
        <fullName evidence="2">Tyrosine-protein phosphatase domain-containing protein</fullName>
    </recommendedName>
</protein>
<dbReference type="PROSITE" id="PS50055">
    <property type="entry name" value="TYR_PHOSPHATASE_PTP"/>
    <property type="match status" value="1"/>
</dbReference>
<feature type="compositionally biased region" description="Basic residues" evidence="1">
    <location>
        <begin position="72"/>
        <end position="83"/>
    </location>
</feature>
<dbReference type="Gene3D" id="3.90.190.10">
    <property type="entry name" value="Protein tyrosine phosphatase superfamily"/>
    <property type="match status" value="1"/>
</dbReference>
<dbReference type="Pfam" id="PF00102">
    <property type="entry name" value="Y_phosphatase"/>
    <property type="match status" value="2"/>
</dbReference>
<dbReference type="AlphaFoldDB" id="A0A448WH95"/>
<dbReference type="InterPro" id="IPR029021">
    <property type="entry name" value="Prot-tyrosine_phosphatase-like"/>
</dbReference>
<name>A0A448WH95_9PLAT</name>
<evidence type="ECO:0000313" key="4">
    <source>
        <dbReference type="Proteomes" id="UP000784294"/>
    </source>
</evidence>
<feature type="domain" description="Tyrosine-protein phosphatase" evidence="2">
    <location>
        <begin position="1"/>
        <end position="173"/>
    </location>
</feature>
<keyword evidence="4" id="KW-1185">Reference proteome</keyword>
<organism evidence="3 4">
    <name type="scientific">Protopolystoma xenopodis</name>
    <dbReference type="NCBI Taxonomy" id="117903"/>
    <lineage>
        <taxon>Eukaryota</taxon>
        <taxon>Metazoa</taxon>
        <taxon>Spiralia</taxon>
        <taxon>Lophotrochozoa</taxon>
        <taxon>Platyhelminthes</taxon>
        <taxon>Monogenea</taxon>
        <taxon>Polyopisthocotylea</taxon>
        <taxon>Polystomatidea</taxon>
        <taxon>Polystomatidae</taxon>
        <taxon>Protopolystoma</taxon>
    </lineage>
</organism>
<dbReference type="InterPro" id="IPR000242">
    <property type="entry name" value="PTP_cat"/>
</dbReference>
<dbReference type="GO" id="GO:0004726">
    <property type="term" value="F:non-membrane spanning protein tyrosine phosphatase activity"/>
    <property type="evidence" value="ECO:0007669"/>
    <property type="project" value="TreeGrafter"/>
</dbReference>
<reference evidence="3" key="1">
    <citation type="submission" date="2018-11" db="EMBL/GenBank/DDBJ databases">
        <authorList>
            <consortium name="Pathogen Informatics"/>
        </authorList>
    </citation>
    <scope>NUCLEOTIDE SEQUENCE</scope>
</reference>
<gene>
    <name evidence="3" type="ORF">PXEA_LOCUS5201</name>
</gene>
<dbReference type="SUPFAM" id="SSF52799">
    <property type="entry name" value="(Phosphotyrosine protein) phosphatases II"/>
    <property type="match status" value="1"/>
</dbReference>
<dbReference type="EMBL" id="CAAALY010012760">
    <property type="protein sequence ID" value="VEL11761.1"/>
    <property type="molecule type" value="Genomic_DNA"/>
</dbReference>
<evidence type="ECO:0000313" key="3">
    <source>
        <dbReference type="EMBL" id="VEL11761.1"/>
    </source>
</evidence>
<proteinExistence type="predicted"/>
<feature type="compositionally biased region" description="Polar residues" evidence="1">
    <location>
        <begin position="86"/>
        <end position="97"/>
    </location>
</feature>
<accession>A0A448WH95</accession>
<evidence type="ECO:0000259" key="2">
    <source>
        <dbReference type="PROSITE" id="PS50055"/>
    </source>
</evidence>
<dbReference type="GO" id="GO:0005737">
    <property type="term" value="C:cytoplasm"/>
    <property type="evidence" value="ECO:0007669"/>
    <property type="project" value="TreeGrafter"/>
</dbReference>
<dbReference type="GO" id="GO:0030971">
    <property type="term" value="F:receptor tyrosine kinase binding"/>
    <property type="evidence" value="ECO:0007669"/>
    <property type="project" value="TreeGrafter"/>
</dbReference>
<sequence length="173" mass="19743">MWNKCVRYWPTAEEKEREYFNHGGSLRVQHLAERHSDNYTLRELRLSRNLANEVSNSLYCAGPLSNGDQYQHHHHHHHHHNHLCHPQTSGLSEQPVTPMSSIITKSQARSTSPATVLGKDGAYTVYHYHFTVWPDHGTPADPSCVLDFMHDISARQVGDYCLKSSLLCHPIVA</sequence>
<dbReference type="GO" id="GO:0070374">
    <property type="term" value="P:positive regulation of ERK1 and ERK2 cascade"/>
    <property type="evidence" value="ECO:0007669"/>
    <property type="project" value="TreeGrafter"/>
</dbReference>
<evidence type="ECO:0000256" key="1">
    <source>
        <dbReference type="SAM" id="MobiDB-lite"/>
    </source>
</evidence>
<comment type="caution">
    <text evidence="3">The sequence shown here is derived from an EMBL/GenBank/DDBJ whole genome shotgun (WGS) entry which is preliminary data.</text>
</comment>
<dbReference type="Proteomes" id="UP000784294">
    <property type="component" value="Unassembled WGS sequence"/>
</dbReference>